<evidence type="ECO:0000313" key="1">
    <source>
        <dbReference type="EMBL" id="GIH92789.1"/>
    </source>
</evidence>
<proteinExistence type="predicted"/>
<evidence type="ECO:0000313" key="2">
    <source>
        <dbReference type="Proteomes" id="UP000619788"/>
    </source>
</evidence>
<name>A0A8J3SGA3_9ACTN</name>
<keyword evidence="2" id="KW-1185">Reference proteome</keyword>
<accession>A0A8J3SGA3</accession>
<organism evidence="1 2">
    <name type="scientific">Planobispora siamensis</name>
    <dbReference type="NCBI Taxonomy" id="936338"/>
    <lineage>
        <taxon>Bacteria</taxon>
        <taxon>Bacillati</taxon>
        <taxon>Actinomycetota</taxon>
        <taxon>Actinomycetes</taxon>
        <taxon>Streptosporangiales</taxon>
        <taxon>Streptosporangiaceae</taxon>
        <taxon>Planobispora</taxon>
    </lineage>
</organism>
<dbReference type="AlphaFoldDB" id="A0A8J3SGA3"/>
<sequence length="77" mass="8745">MTPEAETPFERLMRRREAISETRAKAEMLIVILEARGIALQPAQREKVDSCTDPVLLTIWATRAMTASDPAEIFEDR</sequence>
<gene>
    <name evidence="1" type="ORF">Psi01_34190</name>
</gene>
<protein>
    <submittedName>
        <fullName evidence="1">Uncharacterized protein</fullName>
    </submittedName>
</protein>
<reference evidence="1 2" key="1">
    <citation type="submission" date="2021-01" db="EMBL/GenBank/DDBJ databases">
        <title>Whole genome shotgun sequence of Planobispora siamensis NBRC 107568.</title>
        <authorList>
            <person name="Komaki H."/>
            <person name="Tamura T."/>
        </authorList>
    </citation>
    <scope>NUCLEOTIDE SEQUENCE [LARGE SCALE GENOMIC DNA]</scope>
    <source>
        <strain evidence="1 2">NBRC 107568</strain>
    </source>
</reference>
<dbReference type="Proteomes" id="UP000619788">
    <property type="component" value="Unassembled WGS sequence"/>
</dbReference>
<dbReference type="EMBL" id="BOOJ01000029">
    <property type="protein sequence ID" value="GIH92789.1"/>
    <property type="molecule type" value="Genomic_DNA"/>
</dbReference>
<dbReference type="RefSeq" id="WP_204064990.1">
    <property type="nucleotide sequence ID" value="NZ_BOOJ01000029.1"/>
</dbReference>
<comment type="caution">
    <text evidence="1">The sequence shown here is derived from an EMBL/GenBank/DDBJ whole genome shotgun (WGS) entry which is preliminary data.</text>
</comment>